<dbReference type="EMBL" id="UINC01034567">
    <property type="protein sequence ID" value="SVB25612.1"/>
    <property type="molecule type" value="Genomic_DNA"/>
</dbReference>
<feature type="non-terminal residue" evidence="1">
    <location>
        <position position="1"/>
    </location>
</feature>
<evidence type="ECO:0000313" key="1">
    <source>
        <dbReference type="EMBL" id="SVB25612.1"/>
    </source>
</evidence>
<reference evidence="1" key="1">
    <citation type="submission" date="2018-05" db="EMBL/GenBank/DDBJ databases">
        <authorList>
            <person name="Lanie J.A."/>
            <person name="Ng W.-L."/>
            <person name="Kazmierczak K.M."/>
            <person name="Andrzejewski T.M."/>
            <person name="Davidsen T.M."/>
            <person name="Wayne K.J."/>
            <person name="Tettelin H."/>
            <person name="Glass J.I."/>
            <person name="Rusch D."/>
            <person name="Podicherti R."/>
            <person name="Tsui H.-C.T."/>
            <person name="Winkler M.E."/>
        </authorList>
    </citation>
    <scope>NUCLEOTIDE SEQUENCE</scope>
</reference>
<accession>A0A382CII0</accession>
<dbReference type="Gene3D" id="1.25.40.10">
    <property type="entry name" value="Tetratricopeptide repeat domain"/>
    <property type="match status" value="1"/>
</dbReference>
<protein>
    <submittedName>
        <fullName evidence="1">Uncharacterized protein</fullName>
    </submittedName>
</protein>
<dbReference type="Pfam" id="PF14559">
    <property type="entry name" value="TPR_19"/>
    <property type="match status" value="1"/>
</dbReference>
<organism evidence="1">
    <name type="scientific">marine metagenome</name>
    <dbReference type="NCBI Taxonomy" id="408172"/>
    <lineage>
        <taxon>unclassified sequences</taxon>
        <taxon>metagenomes</taxon>
        <taxon>ecological metagenomes</taxon>
    </lineage>
</organism>
<gene>
    <name evidence="1" type="ORF">METZ01_LOCUS178466</name>
</gene>
<feature type="non-terminal residue" evidence="1">
    <location>
        <position position="195"/>
    </location>
</feature>
<dbReference type="InterPro" id="IPR011990">
    <property type="entry name" value="TPR-like_helical_dom_sf"/>
</dbReference>
<proteinExistence type="predicted"/>
<name>A0A382CII0_9ZZZZ</name>
<dbReference type="AlphaFoldDB" id="A0A382CII0"/>
<sequence length="195" mass="21103">VGVMSLVACGTPRDQTVSLSPDYQETVRAFHQGLASLDVGLLEDAEILFARAAALSPDEPAIRANLALVHVGFGDDVAAEVELETARSLAPDNSELAFLGGQLASFSARFEEAEVLFRETLVLDPGHRLGRFALAQQLERSDEADRWEEAQQLFASLLVDLPDNLTVLVEHLRIAARREDRAAATATLDRLVALG</sequence>
<dbReference type="SUPFAM" id="SSF48452">
    <property type="entry name" value="TPR-like"/>
    <property type="match status" value="1"/>
</dbReference>